<feature type="region of interest" description="Disordered" evidence="1">
    <location>
        <begin position="31"/>
        <end position="57"/>
    </location>
</feature>
<proteinExistence type="predicted"/>
<gene>
    <name evidence="3" type="ORF">NP439_01720</name>
</gene>
<accession>A0ABY5JTL2</accession>
<feature type="chain" id="PRO_5045661384" description="DUF3298 domain-containing protein" evidence="2">
    <location>
        <begin position="26"/>
        <end position="445"/>
    </location>
</feature>
<evidence type="ECO:0000256" key="1">
    <source>
        <dbReference type="SAM" id="MobiDB-lite"/>
    </source>
</evidence>
<keyword evidence="2" id="KW-0732">Signal</keyword>
<feature type="signal peptide" evidence="2">
    <location>
        <begin position="1"/>
        <end position="25"/>
    </location>
</feature>
<evidence type="ECO:0000313" key="3">
    <source>
        <dbReference type="EMBL" id="UUI03451.1"/>
    </source>
</evidence>
<sequence length="445" mass="50843">MKKIYVIIPLAILFLVMSGCSNNEALSTAAEAENVHQSENEEKSGESVEEEPEEVKETMIEEEDIEENLDSKPENYETIVLEDTNDVKEITVEYPHFSYAPLDDIISREMEDIFEGEKDVDENDAFYENSFGVKHSFIRTFEEPIISSDFVSVYFEDNVYYAAANSLLVSNTINFDLRNDSVITLEEVLNEHATSLDEIAELAAQKLITDDKFAEYREDPVSDYYMEAAYEVTDPLENDYNSFTLSEEALTVYIPQDNSLFARSEGIVGVELPWDEIEGFQGSSYDEEAANELVQETTSYIFGESAEAMTALTYMDEEYGFSVELPESWEGKYVVRESEDYYDHLIKESSKSIVFSMVEDGMYIGDLFSIEVIEGIDENEVEAYYEDWPGFEGYIAAGNNIVLVYTRPGMMPEQLYEEPYIETGNQFSQMVEQDMSGILETVEFE</sequence>
<dbReference type="PROSITE" id="PS51257">
    <property type="entry name" value="PROKAR_LIPOPROTEIN"/>
    <property type="match status" value="1"/>
</dbReference>
<reference evidence="3" key="1">
    <citation type="submission" date="2022-07" db="EMBL/GenBank/DDBJ databases">
        <title>FELIX.</title>
        <authorList>
            <person name="Wan K.H."/>
            <person name="Park S."/>
            <person name="Lawrence Q."/>
            <person name="Eichenberger J.P."/>
            <person name="Booth B.W."/>
            <person name="Piaggio A.J."/>
            <person name="Chandler J.C."/>
            <person name="Franklin A.B."/>
            <person name="Celniker S.E."/>
        </authorList>
    </citation>
    <scope>NUCLEOTIDE SEQUENCE</scope>
    <source>
        <strain evidence="3">QA-1986 374</strain>
    </source>
</reference>
<dbReference type="RefSeq" id="WP_256708523.1">
    <property type="nucleotide sequence ID" value="NZ_CP101914.1"/>
</dbReference>
<feature type="compositionally biased region" description="Basic and acidic residues" evidence="1">
    <location>
        <begin position="33"/>
        <end position="46"/>
    </location>
</feature>
<name>A0ABY5JTL2_9BACI</name>
<dbReference type="Gene3D" id="3.90.640.20">
    <property type="entry name" value="Heat-shock cognate protein, ATPase"/>
    <property type="match status" value="1"/>
</dbReference>
<keyword evidence="4" id="KW-1185">Reference proteome</keyword>
<evidence type="ECO:0000313" key="4">
    <source>
        <dbReference type="Proteomes" id="UP001059773"/>
    </source>
</evidence>
<dbReference type="Proteomes" id="UP001059773">
    <property type="component" value="Chromosome"/>
</dbReference>
<dbReference type="EMBL" id="CP101914">
    <property type="protein sequence ID" value="UUI03451.1"/>
    <property type="molecule type" value="Genomic_DNA"/>
</dbReference>
<evidence type="ECO:0000256" key="2">
    <source>
        <dbReference type="SAM" id="SignalP"/>
    </source>
</evidence>
<organism evidence="3 4">
    <name type="scientific">Oceanobacillus jeddahense</name>
    <dbReference type="NCBI Taxonomy" id="1462527"/>
    <lineage>
        <taxon>Bacteria</taxon>
        <taxon>Bacillati</taxon>
        <taxon>Bacillota</taxon>
        <taxon>Bacilli</taxon>
        <taxon>Bacillales</taxon>
        <taxon>Bacillaceae</taxon>
        <taxon>Oceanobacillus</taxon>
    </lineage>
</organism>
<protein>
    <recommendedName>
        <fullName evidence="5">DUF3298 domain-containing protein</fullName>
    </recommendedName>
</protein>
<feature type="compositionally biased region" description="Acidic residues" evidence="1">
    <location>
        <begin position="47"/>
        <end position="57"/>
    </location>
</feature>
<dbReference type="InterPro" id="IPR037126">
    <property type="entry name" value="PdaC/RsiV-like_sf"/>
</dbReference>
<evidence type="ECO:0008006" key="5">
    <source>
        <dbReference type="Google" id="ProtNLM"/>
    </source>
</evidence>